<reference evidence="5" key="1">
    <citation type="journal article" date="2014" name="Genome Announc.">
        <title>Draft Genome Sequence of Marine Flavobacterium Jejuia pallidilutea Strain 11shimoA1 and Pigmentation Mutants.</title>
        <authorList>
            <person name="Takatani N."/>
            <person name="Nakanishi M."/>
            <person name="Meirelles P."/>
            <person name="Mino S."/>
            <person name="Suda W."/>
            <person name="Oshima K."/>
            <person name="Hattori M."/>
            <person name="Ohkuma M."/>
            <person name="Hosokawa M."/>
            <person name="Miyashita K."/>
            <person name="Thompson F.L."/>
            <person name="Niwa A."/>
            <person name="Sawabe T."/>
            <person name="Sawabe T."/>
        </authorList>
    </citation>
    <scope>NUCLEOTIDE SEQUENCE [LARGE SCALE GENOMIC DNA]</scope>
    <source>
        <strain evidence="5">JCM 19538</strain>
    </source>
</reference>
<dbReference type="EMBL" id="BBNY01000003">
    <property type="protein sequence ID" value="GAL88659.1"/>
    <property type="molecule type" value="Genomic_DNA"/>
</dbReference>
<dbReference type="InterPro" id="IPR015943">
    <property type="entry name" value="WD40/YVTN_repeat-like_dom_sf"/>
</dbReference>
<dbReference type="Proteomes" id="UP000030184">
    <property type="component" value="Unassembled WGS sequence"/>
</dbReference>
<dbReference type="EMBL" id="BBNS01000024">
    <property type="protein sequence ID" value="GAL72438.1"/>
    <property type="molecule type" value="Genomic_DNA"/>
</dbReference>
<evidence type="ECO:0000313" key="5">
    <source>
        <dbReference type="Proteomes" id="UP000030184"/>
    </source>
</evidence>
<dbReference type="EMBL" id="BBNR01000002">
    <property type="protein sequence ID" value="GAL65665.1"/>
    <property type="molecule type" value="Genomic_DNA"/>
</dbReference>
<proteinExistence type="predicted"/>
<dbReference type="Gene3D" id="2.130.10.10">
    <property type="entry name" value="YVTN repeat-like/Quinoprotein amine dehydrogenase"/>
    <property type="match status" value="1"/>
</dbReference>
<evidence type="ECO:0000313" key="3">
    <source>
        <dbReference type="EMBL" id="GAL88659.1"/>
    </source>
</evidence>
<dbReference type="AlphaFoldDB" id="A0A090VLL7"/>
<name>A0A090VLL7_9FLAO</name>
<organism evidence="1 4">
    <name type="scientific">Jejuia pallidilutea</name>
    <dbReference type="NCBI Taxonomy" id="504487"/>
    <lineage>
        <taxon>Bacteria</taxon>
        <taxon>Pseudomonadati</taxon>
        <taxon>Bacteroidota</taxon>
        <taxon>Flavobacteriia</taxon>
        <taxon>Flavobacteriales</taxon>
        <taxon>Flavobacteriaceae</taxon>
        <taxon>Jejuia</taxon>
    </lineage>
</organism>
<dbReference type="Proteomes" id="UP000029646">
    <property type="component" value="Unassembled WGS sequence"/>
</dbReference>
<evidence type="ECO:0000313" key="2">
    <source>
        <dbReference type="EMBL" id="GAL72438.1"/>
    </source>
</evidence>
<dbReference type="Proteomes" id="UP000029641">
    <property type="component" value="Unassembled WGS sequence"/>
</dbReference>
<dbReference type="RefSeq" id="WP_042240829.1">
    <property type="nucleotide sequence ID" value="NZ_BBNR01000002.1"/>
</dbReference>
<dbReference type="SUPFAM" id="SSF63829">
    <property type="entry name" value="Calcium-dependent phosphotriesterase"/>
    <property type="match status" value="1"/>
</dbReference>
<protein>
    <submittedName>
        <fullName evidence="1">Putative periplasmic ATP/GTP-binding protein</fullName>
    </submittedName>
</protein>
<comment type="caution">
    <text evidence="1">The sequence shown here is derived from an EMBL/GenBank/DDBJ whole genome shotgun (WGS) entry which is preliminary data.</text>
</comment>
<dbReference type="OrthoDB" id="7675395at2"/>
<dbReference type="PROSITE" id="PS51257">
    <property type="entry name" value="PROKAR_LIPOPROTEIN"/>
    <property type="match status" value="1"/>
</dbReference>
<accession>A0A090VLL7</accession>
<evidence type="ECO:0000313" key="1">
    <source>
        <dbReference type="EMBL" id="GAL65665.1"/>
    </source>
</evidence>
<dbReference type="STRING" id="504487.JCM19538_3172"/>
<evidence type="ECO:0000313" key="4">
    <source>
        <dbReference type="Proteomes" id="UP000029641"/>
    </source>
</evidence>
<gene>
    <name evidence="1" type="ORF">JCM19301_3350</name>
    <name evidence="2" type="ORF">JCM19302_1200</name>
    <name evidence="3" type="ORF">JCM19538_3172</name>
</gene>
<dbReference type="eggNOG" id="COG3391">
    <property type="taxonomic scope" value="Bacteria"/>
</dbReference>
<sequence length="295" mass="32834">MFKSLLSLVVVLVIVTSCGKKKENSSTTSETATVTPTLEFLWETDSLLTTCESVLYDKNTQTIYVANINDGPWVKDNNGFISTINTKGEITQLKWVEGLSAPKGMGLYDGKLYVNDIDDIVEIDIDKGIISNRYTIEDNPQLNDLTVDLNGIVYSSGSNSNKIHKLENGVITVAATNPEGKRLNGLLWQEEGIYYADFAKAVFGLVSHKDQTFKAYIEDLNDADGIIRLDNGDFIVSGWKGALFYVDAKTWTKTKLLDTTEQSIHAADIDYIAATQTLLIPTFFHNRVMAYKLKF</sequence>
<keyword evidence="5" id="KW-1185">Reference proteome</keyword>